<evidence type="ECO:0000256" key="1">
    <source>
        <dbReference type="ARBA" id="ARBA00004651"/>
    </source>
</evidence>
<comment type="similarity">
    <text evidence="2 14">Belongs to the UppP family.</text>
</comment>
<dbReference type="GO" id="GO:0008360">
    <property type="term" value="P:regulation of cell shape"/>
    <property type="evidence" value="ECO:0007669"/>
    <property type="project" value="UniProtKB-KW"/>
</dbReference>
<evidence type="ECO:0000256" key="13">
    <source>
        <dbReference type="ARBA" id="ARBA00047594"/>
    </source>
</evidence>
<dbReference type="OrthoDB" id="9808289at2"/>
<comment type="subcellular location">
    <subcellularLocation>
        <location evidence="1 14">Cell membrane</location>
        <topology evidence="1 14">Multi-pass membrane protein</topology>
    </subcellularLocation>
</comment>
<dbReference type="HAMAP" id="MF_01006">
    <property type="entry name" value="Undec_diphosphatase"/>
    <property type="match status" value="1"/>
</dbReference>
<evidence type="ECO:0000256" key="5">
    <source>
        <dbReference type="ARBA" id="ARBA00022475"/>
    </source>
</evidence>
<dbReference type="GO" id="GO:0046677">
    <property type="term" value="P:response to antibiotic"/>
    <property type="evidence" value="ECO:0007669"/>
    <property type="project" value="UniProtKB-UniRule"/>
</dbReference>
<feature type="transmembrane region" description="Helical" evidence="14">
    <location>
        <begin position="78"/>
        <end position="97"/>
    </location>
</feature>
<keyword evidence="14" id="KW-0573">Peptidoglycan synthesis</keyword>
<organism evidence="15 16">
    <name type="scientific">Thermosulfurimonas dismutans</name>
    <dbReference type="NCBI Taxonomy" id="999894"/>
    <lineage>
        <taxon>Bacteria</taxon>
        <taxon>Pseudomonadati</taxon>
        <taxon>Thermodesulfobacteriota</taxon>
        <taxon>Thermodesulfobacteria</taxon>
        <taxon>Thermodesulfobacteriales</taxon>
        <taxon>Thermodesulfobacteriaceae</taxon>
        <taxon>Thermosulfurimonas</taxon>
    </lineage>
</organism>
<comment type="miscellaneous">
    <text evidence="14">Bacitracin is thought to be involved in the inhibition of peptidoglycan synthesis by sequestering undecaprenyl diphosphate, thereby reducing the pool of lipid carrier available.</text>
</comment>
<dbReference type="PATRIC" id="fig|999894.6.peg.1564"/>
<evidence type="ECO:0000256" key="8">
    <source>
        <dbReference type="ARBA" id="ARBA00022989"/>
    </source>
</evidence>
<evidence type="ECO:0000256" key="3">
    <source>
        <dbReference type="ARBA" id="ARBA00012374"/>
    </source>
</evidence>
<accession>A0A179D2R6</accession>
<evidence type="ECO:0000256" key="4">
    <source>
        <dbReference type="ARBA" id="ARBA00021581"/>
    </source>
</evidence>
<evidence type="ECO:0000256" key="9">
    <source>
        <dbReference type="ARBA" id="ARBA00023136"/>
    </source>
</evidence>
<proteinExistence type="inferred from homology"/>
<name>A0A179D2R6_9BACT</name>
<dbReference type="Pfam" id="PF02673">
    <property type="entry name" value="BacA"/>
    <property type="match status" value="1"/>
</dbReference>
<feature type="transmembrane region" description="Helical" evidence="14">
    <location>
        <begin position="238"/>
        <end position="255"/>
    </location>
</feature>
<keyword evidence="6 14" id="KW-0812">Transmembrane</keyword>
<dbReference type="STRING" id="999894.TDIS_1565"/>
<evidence type="ECO:0000256" key="10">
    <source>
        <dbReference type="ARBA" id="ARBA00023251"/>
    </source>
</evidence>
<dbReference type="EC" id="3.6.1.27" evidence="3 14"/>
<sequence>MKIVEAFFLGLVQGATEFLPVSSSGHLILTEAFFRVRAGLAFDTFIHLGTLMAVLIYFRRDWLMIISSFRRPGFGRLLFLMLCVGTIPGAVAGLFLEDIVSAHFRVPERVAFMLILMSLPLLAGEFFGRKDKSLRELGLLGAAVIGLAQALALIPGTSRSGITMAAGLLLGLSRAEAAHFSFLLSAPIITGAGLFEGVKILSQGELPFLTLFSGALAAFLSGWLAISFLLSFLQTRSFYPFIVYRLLLAMLVYAIF</sequence>
<dbReference type="GO" id="GO:0050380">
    <property type="term" value="F:undecaprenyl-diphosphatase activity"/>
    <property type="evidence" value="ECO:0007669"/>
    <property type="project" value="UniProtKB-UniRule"/>
</dbReference>
<keyword evidence="14" id="KW-0133">Cell shape</keyword>
<dbReference type="PANTHER" id="PTHR30622">
    <property type="entry name" value="UNDECAPRENYL-DIPHOSPHATASE"/>
    <property type="match status" value="1"/>
</dbReference>
<comment type="function">
    <text evidence="14">Catalyzes the dephosphorylation of undecaprenyl diphosphate (UPP). Confers resistance to bacitracin.</text>
</comment>
<comment type="caution">
    <text evidence="15">The sequence shown here is derived from an EMBL/GenBank/DDBJ whole genome shotgun (WGS) entry which is preliminary data.</text>
</comment>
<evidence type="ECO:0000256" key="2">
    <source>
        <dbReference type="ARBA" id="ARBA00010621"/>
    </source>
</evidence>
<dbReference type="GO" id="GO:0005886">
    <property type="term" value="C:plasma membrane"/>
    <property type="evidence" value="ECO:0007669"/>
    <property type="project" value="UniProtKB-SubCell"/>
</dbReference>
<dbReference type="EMBL" id="LWLG01000012">
    <property type="protein sequence ID" value="OAQ20370.1"/>
    <property type="molecule type" value="Genomic_DNA"/>
</dbReference>
<evidence type="ECO:0000256" key="7">
    <source>
        <dbReference type="ARBA" id="ARBA00022801"/>
    </source>
</evidence>
<keyword evidence="14" id="KW-0961">Cell wall biogenesis/degradation</keyword>
<evidence type="ECO:0000256" key="12">
    <source>
        <dbReference type="ARBA" id="ARBA00032932"/>
    </source>
</evidence>
<dbReference type="Proteomes" id="UP000078390">
    <property type="component" value="Unassembled WGS sequence"/>
</dbReference>
<keyword evidence="7 14" id="KW-0378">Hydrolase</keyword>
<comment type="catalytic activity">
    <reaction evidence="13 14">
        <text>di-trans,octa-cis-undecaprenyl diphosphate + H2O = di-trans,octa-cis-undecaprenyl phosphate + phosphate + H(+)</text>
        <dbReference type="Rhea" id="RHEA:28094"/>
        <dbReference type="ChEBI" id="CHEBI:15377"/>
        <dbReference type="ChEBI" id="CHEBI:15378"/>
        <dbReference type="ChEBI" id="CHEBI:43474"/>
        <dbReference type="ChEBI" id="CHEBI:58405"/>
        <dbReference type="ChEBI" id="CHEBI:60392"/>
        <dbReference type="EC" id="3.6.1.27"/>
    </reaction>
</comment>
<feature type="transmembrane region" description="Helical" evidence="14">
    <location>
        <begin position="177"/>
        <end position="195"/>
    </location>
</feature>
<dbReference type="GO" id="GO:0009252">
    <property type="term" value="P:peptidoglycan biosynthetic process"/>
    <property type="evidence" value="ECO:0007669"/>
    <property type="project" value="UniProtKB-KW"/>
</dbReference>
<keyword evidence="10 14" id="KW-0046">Antibiotic resistance</keyword>
<evidence type="ECO:0000256" key="11">
    <source>
        <dbReference type="ARBA" id="ARBA00032707"/>
    </source>
</evidence>
<dbReference type="PANTHER" id="PTHR30622:SF4">
    <property type="entry name" value="UNDECAPRENYL-DIPHOSPHATASE"/>
    <property type="match status" value="1"/>
</dbReference>
<protein>
    <recommendedName>
        <fullName evidence="4 14">Undecaprenyl-diphosphatase</fullName>
        <ecNumber evidence="3 14">3.6.1.27</ecNumber>
    </recommendedName>
    <alternativeName>
        <fullName evidence="12 14">Bacitracin resistance protein</fullName>
    </alternativeName>
    <alternativeName>
        <fullName evidence="11 14">Undecaprenyl pyrophosphate phosphatase</fullName>
    </alternativeName>
</protein>
<reference evidence="15 16" key="1">
    <citation type="submission" date="2016-04" db="EMBL/GenBank/DDBJ databases">
        <title>Genome analysis of Thermosulfurimonas dismutans, the first thermophilic sulfur-disproportionating bacterium of the phylum Thermodesulfobacteria.</title>
        <authorList>
            <person name="Mardanov A.V."/>
            <person name="Beletsky A.V."/>
            <person name="Kadnikov V.V."/>
            <person name="Slobodkin A.I."/>
            <person name="Ravin N.V."/>
        </authorList>
    </citation>
    <scope>NUCLEOTIDE SEQUENCE [LARGE SCALE GENOMIC DNA]</scope>
    <source>
        <strain evidence="15 16">S95</strain>
    </source>
</reference>
<gene>
    <name evidence="14" type="primary">uppP</name>
    <name evidence="15" type="ORF">TDIS_1565</name>
</gene>
<evidence type="ECO:0000313" key="16">
    <source>
        <dbReference type="Proteomes" id="UP000078390"/>
    </source>
</evidence>
<feature type="transmembrane region" description="Helical" evidence="14">
    <location>
        <begin position="139"/>
        <end position="157"/>
    </location>
</feature>
<keyword evidence="16" id="KW-1185">Reference proteome</keyword>
<keyword evidence="8 14" id="KW-1133">Transmembrane helix</keyword>
<evidence type="ECO:0000256" key="14">
    <source>
        <dbReference type="HAMAP-Rule" id="MF_01006"/>
    </source>
</evidence>
<dbReference type="AlphaFoldDB" id="A0A179D2R6"/>
<feature type="transmembrane region" description="Helical" evidence="14">
    <location>
        <begin position="38"/>
        <end position="58"/>
    </location>
</feature>
<evidence type="ECO:0000256" key="6">
    <source>
        <dbReference type="ARBA" id="ARBA00022692"/>
    </source>
</evidence>
<feature type="transmembrane region" description="Helical" evidence="14">
    <location>
        <begin position="207"/>
        <end position="232"/>
    </location>
</feature>
<feature type="transmembrane region" description="Helical" evidence="14">
    <location>
        <begin position="109"/>
        <end position="127"/>
    </location>
</feature>
<evidence type="ECO:0000313" key="15">
    <source>
        <dbReference type="EMBL" id="OAQ20370.1"/>
    </source>
</evidence>
<keyword evidence="5 14" id="KW-1003">Cell membrane</keyword>
<keyword evidence="9 14" id="KW-0472">Membrane</keyword>
<dbReference type="GO" id="GO:0071555">
    <property type="term" value="P:cell wall organization"/>
    <property type="evidence" value="ECO:0007669"/>
    <property type="project" value="UniProtKB-KW"/>
</dbReference>
<dbReference type="InterPro" id="IPR003824">
    <property type="entry name" value="UppP"/>
</dbReference>